<dbReference type="InterPro" id="IPR000700">
    <property type="entry name" value="PAS-assoc_C"/>
</dbReference>
<evidence type="ECO:0000256" key="5">
    <source>
        <dbReference type="ARBA" id="ARBA00022741"/>
    </source>
</evidence>
<gene>
    <name evidence="12" type="ORF">ACFQDL_26265</name>
</gene>
<protein>
    <recommendedName>
        <fullName evidence="2">histidine kinase</fullName>
        <ecNumber evidence="2">2.7.13.3</ecNumber>
    </recommendedName>
</protein>
<evidence type="ECO:0000256" key="6">
    <source>
        <dbReference type="ARBA" id="ARBA00022777"/>
    </source>
</evidence>
<keyword evidence="6 12" id="KW-0418">Kinase</keyword>
<dbReference type="PROSITE" id="PS50109">
    <property type="entry name" value="HIS_KIN"/>
    <property type="match status" value="1"/>
</dbReference>
<evidence type="ECO:0000313" key="12">
    <source>
        <dbReference type="EMBL" id="MFC6673201.1"/>
    </source>
</evidence>
<organism evidence="12 13">
    <name type="scientific">Marinobacterium aestuariivivens</name>
    <dbReference type="NCBI Taxonomy" id="1698799"/>
    <lineage>
        <taxon>Bacteria</taxon>
        <taxon>Pseudomonadati</taxon>
        <taxon>Pseudomonadota</taxon>
        <taxon>Gammaproteobacteria</taxon>
        <taxon>Oceanospirillales</taxon>
        <taxon>Oceanospirillaceae</taxon>
        <taxon>Marinobacterium</taxon>
    </lineage>
</organism>
<keyword evidence="3" id="KW-0597">Phosphoprotein</keyword>
<dbReference type="SUPFAM" id="SSF55874">
    <property type="entry name" value="ATPase domain of HSP90 chaperone/DNA topoisomerase II/histidine kinase"/>
    <property type="match status" value="1"/>
</dbReference>
<dbReference type="CDD" id="cd00082">
    <property type="entry name" value="HisKA"/>
    <property type="match status" value="1"/>
</dbReference>
<feature type="domain" description="Histidine kinase" evidence="10">
    <location>
        <begin position="66"/>
        <end position="278"/>
    </location>
</feature>
<reference evidence="13" key="1">
    <citation type="journal article" date="2019" name="Int. J. Syst. Evol. Microbiol.">
        <title>The Global Catalogue of Microorganisms (GCM) 10K type strain sequencing project: providing services to taxonomists for standard genome sequencing and annotation.</title>
        <authorList>
            <consortium name="The Broad Institute Genomics Platform"/>
            <consortium name="The Broad Institute Genome Sequencing Center for Infectious Disease"/>
            <person name="Wu L."/>
            <person name="Ma J."/>
        </authorList>
    </citation>
    <scope>NUCLEOTIDE SEQUENCE [LARGE SCALE GENOMIC DNA]</scope>
    <source>
        <strain evidence="13">NBRC 111756</strain>
    </source>
</reference>
<dbReference type="SMART" id="SM00387">
    <property type="entry name" value="HATPase_c"/>
    <property type="match status" value="1"/>
</dbReference>
<evidence type="ECO:0000313" key="13">
    <source>
        <dbReference type="Proteomes" id="UP001596422"/>
    </source>
</evidence>
<dbReference type="Gene3D" id="1.10.287.130">
    <property type="match status" value="1"/>
</dbReference>
<dbReference type="PROSITE" id="PS50113">
    <property type="entry name" value="PAC"/>
    <property type="match status" value="1"/>
</dbReference>
<keyword evidence="5" id="KW-0547">Nucleotide-binding</keyword>
<keyword evidence="4" id="KW-0808">Transferase</keyword>
<dbReference type="Proteomes" id="UP001596422">
    <property type="component" value="Unassembled WGS sequence"/>
</dbReference>
<dbReference type="SMART" id="SM00388">
    <property type="entry name" value="HisKA"/>
    <property type="match status" value="1"/>
</dbReference>
<dbReference type="InterPro" id="IPR036097">
    <property type="entry name" value="HisK_dim/P_sf"/>
</dbReference>
<dbReference type="SUPFAM" id="SSF47384">
    <property type="entry name" value="Homodimeric domain of signal transducing histidine kinase"/>
    <property type="match status" value="1"/>
</dbReference>
<keyword evidence="8" id="KW-0902">Two-component regulatory system</keyword>
<dbReference type="PANTHER" id="PTHR43065">
    <property type="entry name" value="SENSOR HISTIDINE KINASE"/>
    <property type="match status" value="1"/>
</dbReference>
<dbReference type="GO" id="GO:0016301">
    <property type="term" value="F:kinase activity"/>
    <property type="evidence" value="ECO:0007669"/>
    <property type="project" value="UniProtKB-KW"/>
</dbReference>
<dbReference type="InterPro" id="IPR036890">
    <property type="entry name" value="HATPase_C_sf"/>
</dbReference>
<name>A0ABW2A6N5_9GAMM</name>
<dbReference type="EC" id="2.7.13.3" evidence="2"/>
<sequence>MRESLAPRYLVTVIDITRRKRLEQALREARDSLEDKVVERTRELEAMQQELVQAEKLAALGRMSSAVVHELNQPLTAMRTYLAICRQQLDQPLLLGESLGQVNSLVDRMALITRQLKTFAFRKPERMEPVALGACIDQALSLFRGRLQEQGIELQVERNCDDDRVAGDSARLEQVLVNLIRNGCDAMADRGGPRILSLRLAAEGDWLQLEVGDSGGGIDPSAREKLFEPFFTTKSIGNGLGLGLSIVRSIVRDLGGEIRADNRPQGGAVFSLRLPKYVETA</sequence>
<feature type="coiled-coil region" evidence="9">
    <location>
        <begin position="19"/>
        <end position="57"/>
    </location>
</feature>
<dbReference type="Gene3D" id="3.30.565.10">
    <property type="entry name" value="Histidine kinase-like ATPase, C-terminal domain"/>
    <property type="match status" value="1"/>
</dbReference>
<keyword evidence="9" id="KW-0175">Coiled coil</keyword>
<dbReference type="EMBL" id="JBHSWE010000001">
    <property type="protein sequence ID" value="MFC6673201.1"/>
    <property type="molecule type" value="Genomic_DNA"/>
</dbReference>
<evidence type="ECO:0000256" key="7">
    <source>
        <dbReference type="ARBA" id="ARBA00022840"/>
    </source>
</evidence>
<proteinExistence type="predicted"/>
<dbReference type="Pfam" id="PF02518">
    <property type="entry name" value="HATPase_c"/>
    <property type="match status" value="1"/>
</dbReference>
<dbReference type="PANTHER" id="PTHR43065:SF10">
    <property type="entry name" value="PEROXIDE STRESS-ACTIVATED HISTIDINE KINASE MAK3"/>
    <property type="match status" value="1"/>
</dbReference>
<comment type="caution">
    <text evidence="12">The sequence shown here is derived from an EMBL/GenBank/DDBJ whole genome shotgun (WGS) entry which is preliminary data.</text>
</comment>
<feature type="domain" description="PAC" evidence="11">
    <location>
        <begin position="1"/>
        <end position="28"/>
    </location>
</feature>
<evidence type="ECO:0000256" key="4">
    <source>
        <dbReference type="ARBA" id="ARBA00022679"/>
    </source>
</evidence>
<evidence type="ECO:0000259" key="11">
    <source>
        <dbReference type="PROSITE" id="PS50113"/>
    </source>
</evidence>
<dbReference type="InterPro" id="IPR005467">
    <property type="entry name" value="His_kinase_dom"/>
</dbReference>
<evidence type="ECO:0000256" key="3">
    <source>
        <dbReference type="ARBA" id="ARBA00022553"/>
    </source>
</evidence>
<evidence type="ECO:0000256" key="2">
    <source>
        <dbReference type="ARBA" id="ARBA00012438"/>
    </source>
</evidence>
<comment type="catalytic activity">
    <reaction evidence="1">
        <text>ATP + protein L-histidine = ADP + protein N-phospho-L-histidine.</text>
        <dbReference type="EC" id="2.7.13.3"/>
    </reaction>
</comment>
<dbReference type="InterPro" id="IPR003661">
    <property type="entry name" value="HisK_dim/P_dom"/>
</dbReference>
<dbReference type="InterPro" id="IPR003594">
    <property type="entry name" value="HATPase_dom"/>
</dbReference>
<dbReference type="Pfam" id="PF00512">
    <property type="entry name" value="HisKA"/>
    <property type="match status" value="1"/>
</dbReference>
<evidence type="ECO:0000259" key="10">
    <source>
        <dbReference type="PROSITE" id="PS50109"/>
    </source>
</evidence>
<evidence type="ECO:0000256" key="9">
    <source>
        <dbReference type="SAM" id="Coils"/>
    </source>
</evidence>
<dbReference type="InterPro" id="IPR004358">
    <property type="entry name" value="Sig_transdc_His_kin-like_C"/>
</dbReference>
<dbReference type="PRINTS" id="PR00344">
    <property type="entry name" value="BCTRLSENSOR"/>
</dbReference>
<evidence type="ECO:0000256" key="1">
    <source>
        <dbReference type="ARBA" id="ARBA00000085"/>
    </source>
</evidence>
<keyword evidence="7" id="KW-0067">ATP-binding</keyword>
<accession>A0ABW2A6N5</accession>
<evidence type="ECO:0000256" key="8">
    <source>
        <dbReference type="ARBA" id="ARBA00023012"/>
    </source>
</evidence>
<keyword evidence="13" id="KW-1185">Reference proteome</keyword>